<dbReference type="PANTHER" id="PTHR43153">
    <property type="entry name" value="ELECTRON TRANSFER FLAVOPROTEIN ALPHA"/>
    <property type="match status" value="1"/>
</dbReference>
<dbReference type="InterPro" id="IPR029035">
    <property type="entry name" value="DHS-like_NAD/FAD-binding_dom"/>
</dbReference>
<name>A0A644YLS6_9ZZZZ</name>
<dbReference type="Gene3D" id="3.40.50.620">
    <property type="entry name" value="HUPs"/>
    <property type="match status" value="1"/>
</dbReference>
<accession>A0A644YLS6</accession>
<dbReference type="EC" id="1.3.1.108" evidence="3"/>
<dbReference type="PANTHER" id="PTHR43153:SF1">
    <property type="entry name" value="ELECTRON TRANSFER FLAVOPROTEIN SUBUNIT ALPHA, MITOCHONDRIAL"/>
    <property type="match status" value="1"/>
</dbReference>
<dbReference type="InterPro" id="IPR014731">
    <property type="entry name" value="ETF_asu_C"/>
</dbReference>
<dbReference type="Pfam" id="PF00766">
    <property type="entry name" value="ETF_alpha"/>
    <property type="match status" value="1"/>
</dbReference>
<keyword evidence="3" id="KW-0560">Oxidoreductase</keyword>
<dbReference type="InterPro" id="IPR014729">
    <property type="entry name" value="Rossmann-like_a/b/a_fold"/>
</dbReference>
<organism evidence="3">
    <name type="scientific">bioreactor metagenome</name>
    <dbReference type="NCBI Taxonomy" id="1076179"/>
    <lineage>
        <taxon>unclassified sequences</taxon>
        <taxon>metagenomes</taxon>
        <taxon>ecological metagenomes</taxon>
    </lineage>
</organism>
<dbReference type="GO" id="GO:0050660">
    <property type="term" value="F:flavin adenine dinucleotide binding"/>
    <property type="evidence" value="ECO:0007669"/>
    <property type="project" value="InterPro"/>
</dbReference>
<comment type="similarity">
    <text evidence="1">Belongs to the ETF alpha-subunit/FixB family.</text>
</comment>
<dbReference type="AlphaFoldDB" id="A0A644YLS6"/>
<comment type="caution">
    <text evidence="3">The sequence shown here is derived from an EMBL/GenBank/DDBJ whole genome shotgun (WGS) entry which is preliminary data.</text>
</comment>
<dbReference type="Pfam" id="PF01012">
    <property type="entry name" value="ETF"/>
    <property type="match status" value="1"/>
</dbReference>
<dbReference type="InterPro" id="IPR014730">
    <property type="entry name" value="ETF_a/b_N"/>
</dbReference>
<dbReference type="Gene3D" id="3.40.50.1220">
    <property type="entry name" value="TPP-binding domain"/>
    <property type="match status" value="1"/>
</dbReference>
<dbReference type="CDD" id="cd01715">
    <property type="entry name" value="ETF_alpha"/>
    <property type="match status" value="1"/>
</dbReference>
<dbReference type="InterPro" id="IPR001308">
    <property type="entry name" value="ETF_a/FixB"/>
</dbReference>
<dbReference type="SMART" id="SM00893">
    <property type="entry name" value="ETF"/>
    <property type="match status" value="1"/>
</dbReference>
<dbReference type="GO" id="GO:0009055">
    <property type="term" value="F:electron transfer activity"/>
    <property type="evidence" value="ECO:0007669"/>
    <property type="project" value="InterPro"/>
</dbReference>
<dbReference type="SUPFAM" id="SSF52467">
    <property type="entry name" value="DHS-like NAD/FAD-binding domain"/>
    <property type="match status" value="1"/>
</dbReference>
<proteinExistence type="inferred from homology"/>
<dbReference type="SUPFAM" id="SSF52402">
    <property type="entry name" value="Adenine nucleotide alpha hydrolases-like"/>
    <property type="match status" value="1"/>
</dbReference>
<reference evidence="3" key="1">
    <citation type="submission" date="2019-08" db="EMBL/GenBank/DDBJ databases">
        <authorList>
            <person name="Kucharzyk K."/>
            <person name="Murdoch R.W."/>
            <person name="Higgins S."/>
            <person name="Loffler F."/>
        </authorList>
    </citation>
    <scope>NUCLEOTIDE SEQUENCE</scope>
</reference>
<evidence type="ECO:0000259" key="2">
    <source>
        <dbReference type="SMART" id="SM00893"/>
    </source>
</evidence>
<dbReference type="GO" id="GO:0033539">
    <property type="term" value="P:fatty acid beta-oxidation using acyl-CoA dehydrogenase"/>
    <property type="evidence" value="ECO:0007669"/>
    <property type="project" value="TreeGrafter"/>
</dbReference>
<evidence type="ECO:0000256" key="1">
    <source>
        <dbReference type="ARBA" id="ARBA00005817"/>
    </source>
</evidence>
<gene>
    <name evidence="3" type="primary">carE_29</name>
    <name evidence="3" type="ORF">SDC9_75996</name>
</gene>
<dbReference type="InterPro" id="IPR033947">
    <property type="entry name" value="ETF_alpha_N"/>
</dbReference>
<dbReference type="GO" id="GO:0016491">
    <property type="term" value="F:oxidoreductase activity"/>
    <property type="evidence" value="ECO:0007669"/>
    <property type="project" value="UniProtKB-KW"/>
</dbReference>
<protein>
    <submittedName>
        <fullName evidence="3">Caffeyl-CoA reductase-Etf complex subunit CarE</fullName>
        <ecNumber evidence="3">1.3.1.108</ecNumber>
    </submittedName>
</protein>
<dbReference type="EMBL" id="VSSQ01005515">
    <property type="protein sequence ID" value="MPM29456.1"/>
    <property type="molecule type" value="Genomic_DNA"/>
</dbReference>
<dbReference type="PIRSF" id="PIRSF000089">
    <property type="entry name" value="Electra_flavoP_a"/>
    <property type="match status" value="1"/>
</dbReference>
<evidence type="ECO:0000313" key="3">
    <source>
        <dbReference type="EMBL" id="MPM29456.1"/>
    </source>
</evidence>
<sequence>MKQMNIDEYKHILVYAEVKEGRIMPVSLELLGEATRLAAALGNDTEVWAAVFGSEAEIYAAEIFRYGAAKVIVCKNEKLNQYRCDLFGEALTQLINKYKPETVLVGATYSGSELAPTVAAKLKTGLAAHCNELKIDENKQFIQVVPAFGGKVLGDILTPQHRPQMATIKSGIMQKAAPSEKTGIVEYFDCDLTEAGNRIQIVSVNKEQNTRRPLNESDVIIGGGFGIGSKDKWAVLEEIASLVGGATGCTRPALDEGWAEGEHTMIGTSGVAVKPKVYINFGISGAAHHTCGIKDAGIIISVNKDAHAPIFEVSDIKIVSDWEKIATALIVKLK</sequence>
<feature type="domain" description="Electron transfer flavoprotein alpha/beta-subunit N-terminal" evidence="2">
    <location>
        <begin position="12"/>
        <end position="199"/>
    </location>
</feature>